<feature type="region of interest" description="Disordered" evidence="1">
    <location>
        <begin position="73"/>
        <end position="98"/>
    </location>
</feature>
<dbReference type="EMBL" id="CAJHNJ030000011">
    <property type="protein sequence ID" value="CAG9109296.1"/>
    <property type="molecule type" value="Genomic_DNA"/>
</dbReference>
<protein>
    <submittedName>
        <fullName evidence="2">(diamondback moth) hypothetical protein</fullName>
    </submittedName>
</protein>
<feature type="compositionally biased region" description="Low complexity" evidence="1">
    <location>
        <begin position="377"/>
        <end position="394"/>
    </location>
</feature>
<organism evidence="2 3">
    <name type="scientific">Plutella xylostella</name>
    <name type="common">Diamondback moth</name>
    <name type="synonym">Plutella maculipennis</name>
    <dbReference type="NCBI Taxonomy" id="51655"/>
    <lineage>
        <taxon>Eukaryota</taxon>
        <taxon>Metazoa</taxon>
        <taxon>Ecdysozoa</taxon>
        <taxon>Arthropoda</taxon>
        <taxon>Hexapoda</taxon>
        <taxon>Insecta</taxon>
        <taxon>Pterygota</taxon>
        <taxon>Neoptera</taxon>
        <taxon>Endopterygota</taxon>
        <taxon>Lepidoptera</taxon>
        <taxon>Glossata</taxon>
        <taxon>Ditrysia</taxon>
        <taxon>Yponomeutoidea</taxon>
        <taxon>Plutellidae</taxon>
        <taxon>Plutella</taxon>
    </lineage>
</organism>
<evidence type="ECO:0000313" key="2">
    <source>
        <dbReference type="EMBL" id="CAG9109296.1"/>
    </source>
</evidence>
<accession>A0A8S4E3A1</accession>
<feature type="compositionally biased region" description="Low complexity" evidence="1">
    <location>
        <begin position="334"/>
        <end position="344"/>
    </location>
</feature>
<feature type="region of interest" description="Disordered" evidence="1">
    <location>
        <begin position="1"/>
        <end position="61"/>
    </location>
</feature>
<feature type="region of interest" description="Disordered" evidence="1">
    <location>
        <begin position="318"/>
        <end position="394"/>
    </location>
</feature>
<evidence type="ECO:0000313" key="3">
    <source>
        <dbReference type="Proteomes" id="UP000653454"/>
    </source>
</evidence>
<dbReference type="Proteomes" id="UP000653454">
    <property type="component" value="Unassembled WGS sequence"/>
</dbReference>
<feature type="compositionally biased region" description="Basic and acidic residues" evidence="1">
    <location>
        <begin position="1"/>
        <end position="15"/>
    </location>
</feature>
<comment type="caution">
    <text evidence="2">The sequence shown here is derived from an EMBL/GenBank/DDBJ whole genome shotgun (WGS) entry which is preliminary data.</text>
</comment>
<feature type="compositionally biased region" description="Pro residues" evidence="1">
    <location>
        <begin position="365"/>
        <end position="375"/>
    </location>
</feature>
<gene>
    <name evidence="2" type="ORF">PLXY2_LOCUS4196</name>
</gene>
<keyword evidence="3" id="KW-1185">Reference proteome</keyword>
<name>A0A8S4E3A1_PLUXY</name>
<reference evidence="2" key="1">
    <citation type="submission" date="2020-11" db="EMBL/GenBank/DDBJ databases">
        <authorList>
            <person name="Whiteford S."/>
        </authorList>
    </citation>
    <scope>NUCLEOTIDE SEQUENCE</scope>
</reference>
<proteinExistence type="predicted"/>
<evidence type="ECO:0000256" key="1">
    <source>
        <dbReference type="SAM" id="MobiDB-lite"/>
    </source>
</evidence>
<dbReference type="PANTHER" id="PTHR34239">
    <property type="entry name" value="APPLE DOMAIN-CONTAINING PROTEIN"/>
    <property type="match status" value="1"/>
</dbReference>
<feature type="compositionally biased region" description="Basic residues" evidence="1">
    <location>
        <begin position="16"/>
        <end position="35"/>
    </location>
</feature>
<dbReference type="AlphaFoldDB" id="A0A8S4E3A1"/>
<dbReference type="PANTHER" id="PTHR34239:SF2">
    <property type="entry name" value="TRANSPOSABLE ELEMENT P TRANSPOSASE_THAP9 CONSERVED DOMAIN-CONTAINING PROTEIN"/>
    <property type="match status" value="1"/>
</dbReference>
<sequence length="394" mass="43827">MPKRKNDNSDYDKIMKKFKRLEKKVRRRCRSRSRSNSRSASQSSRRRSNSQVPEQTENHNVGEFNVAQLLDGDHTFNTPASEHHNTPAHDGPSSVGTAAAATTTDNAHMAGPSGQPIEMLDLSNLDEEPQPLPTEPVLDDAILEILGDDPTISNTYGAEIQKDLAIRLEHIATHGLTEELRKEITQKYLVPNNCKLINAPSLNVELEAISAAITKRDKGIQARQKQIATAISCISQTINKLITNTNADSETVKMLMDAERLLCDSQYNDSILRRNFITSSVKPEMKEQLQKTKPDSYLFGQALAETIKTAKVINRSSADLRIPAPKPPVNKRPAAATASTSNTSRNLNWKGPYPPRKQPNHPKTRNPPPPPPPGRNQPWSSSRASRQQPPRSRR</sequence>